<dbReference type="PROSITE" id="PS50092">
    <property type="entry name" value="TSP1"/>
    <property type="match status" value="5"/>
</dbReference>
<sequence length="1088" mass="122936">MPAARRIIIFCVLLCASLPIPSAAKVQEQPFPKEYDFRYTTFEDLEEDNNTFQIYTHPDIVGSVQATIDDAHDQLIVGAREQLWRFSLQDLSLKENVEWNSTNRDVCVWRGEQKSDCYNFIKILLVHKDEILVCGTNAFDPRCTWRAADNLTVIIDTIDNADGFCPFSPKHNSTGIITSKREYISATSVDSAERDPVIFRILPSDSRLRTRQNSKWLNEPDFVSAYEVDNFIYFFFREVATEYINCGKRIYARVARVCKSDKGGDMHFKDNWTTYLKARLNCSIPGEYPFYFDELQSTYLLQSNNESLLYGVFTTPDNALPGSAVCAFNMSAFTTSFDGPFKYQEGARYAWERHNNKEPSLQKCPESSTLKRSSQSTETEKHSKYQMMDNAVQPHTLSPVLLGPTERWSHVVADTVVGKTGTFNVMFLATTTGVIRKMLNLPTEKEPCLIEEIKVTPNGDFKPIKQLRISKEHNALYVFILNKVMRIPLHRCERFSSEELCLNAMDPYCGWDLGESRCSPAPNGDPSLSFWKQDVSSCPVHKHPVDGQWSNWSAWTSCSQAGNNPSQGNCLCRLRSCDDPPALYGGKDCEGSAVEVANCTIHGQWSEWTSWSKCSTTCGNGQQTRSRSCTSPPPMNGGDDCKPLSRDEEFKASVRPFCVGNPACPEPPVNGNWSAWTPWSDCTAKCNGGIQTRRRSCSNPLPQRGGQSCAGNINEWRMCNSYTCKDEQKLTQWTPWSNINQTASGYWVQRYRFACTASVPDPKLIKTSHVKTHTRFCTNSTCYKPDALVYNSSVDGDWSNWSTWSRCSADCGTGQRWRSRSCDNPEPAGFGQDCLGPSTEFATCNEQECLATWGPWSVYSTCSVSCGSGTRIRFRSCQIPYVGFNSSIDIACVGISEESEPCIQQVCNDTGLWDVWSAWSECTPDRVQFRHRACLEHTPEECRGESVEVQPCFFLGAGTVLKQTSMGYRREYTMIHLTVVGCAAFFMGVVICVGIYICFHNWKSIRSYDLQRPANENVYDKPRFGSFASQLSLDFLTVNNKVYDSCTLSSRGTAVIKDNTFRKDKYNKNFPENMYATIRTNHSLRTEV</sequence>
<accession>A0A8W8N668</accession>
<evidence type="ECO:0000256" key="14">
    <source>
        <dbReference type="ARBA" id="ARBA00074148"/>
    </source>
</evidence>
<feature type="domain" description="Sema" evidence="19">
    <location>
        <begin position="37"/>
        <end position="489"/>
    </location>
</feature>
<dbReference type="Pfam" id="PF01437">
    <property type="entry name" value="PSI"/>
    <property type="match status" value="1"/>
</dbReference>
<keyword evidence="13" id="KW-0325">Glycoprotein</keyword>
<dbReference type="GO" id="GO:0005886">
    <property type="term" value="C:plasma membrane"/>
    <property type="evidence" value="ECO:0007669"/>
    <property type="project" value="TreeGrafter"/>
</dbReference>
<evidence type="ECO:0000256" key="3">
    <source>
        <dbReference type="ARBA" id="ARBA00022473"/>
    </source>
</evidence>
<evidence type="ECO:0000256" key="18">
    <source>
        <dbReference type="SAM" id="SignalP"/>
    </source>
</evidence>
<keyword evidence="3" id="KW-0217">Developmental protein</keyword>
<dbReference type="InterPro" id="IPR036352">
    <property type="entry name" value="Semap_dom_sf"/>
</dbReference>
<dbReference type="Proteomes" id="UP000005408">
    <property type="component" value="Unassembled WGS sequence"/>
</dbReference>
<dbReference type="InterPro" id="IPR015943">
    <property type="entry name" value="WD40/YVTN_repeat-like_dom_sf"/>
</dbReference>
<dbReference type="InterPro" id="IPR002165">
    <property type="entry name" value="Plexin_repeat"/>
</dbReference>
<dbReference type="FunFam" id="2.20.100.10:FF:000021">
    <property type="entry name" value="semaphorin-5B isoform X1"/>
    <property type="match status" value="1"/>
</dbReference>
<keyword evidence="5 17" id="KW-0812">Transmembrane</keyword>
<dbReference type="SMART" id="SM00209">
    <property type="entry name" value="TSP1"/>
    <property type="match status" value="6"/>
</dbReference>
<keyword evidence="8" id="KW-0221">Differentiation</keyword>
<dbReference type="Gene3D" id="3.30.1680.10">
    <property type="entry name" value="ligand-binding face of the semaphorins, domain 2"/>
    <property type="match status" value="1"/>
</dbReference>
<dbReference type="SMART" id="SM00423">
    <property type="entry name" value="PSI"/>
    <property type="match status" value="1"/>
</dbReference>
<feature type="region of interest" description="Disordered" evidence="16">
    <location>
        <begin position="619"/>
        <end position="643"/>
    </location>
</feature>
<dbReference type="GO" id="GO:0045499">
    <property type="term" value="F:chemorepellent activity"/>
    <property type="evidence" value="ECO:0007669"/>
    <property type="project" value="TreeGrafter"/>
</dbReference>
<keyword evidence="7" id="KW-0677">Repeat</keyword>
<evidence type="ECO:0000256" key="13">
    <source>
        <dbReference type="ARBA" id="ARBA00023180"/>
    </source>
</evidence>
<dbReference type="InterPro" id="IPR001627">
    <property type="entry name" value="Semap_dom"/>
</dbReference>
<organism evidence="20 21">
    <name type="scientific">Magallana gigas</name>
    <name type="common">Pacific oyster</name>
    <name type="synonym">Crassostrea gigas</name>
    <dbReference type="NCBI Taxonomy" id="29159"/>
    <lineage>
        <taxon>Eukaryota</taxon>
        <taxon>Metazoa</taxon>
        <taxon>Spiralia</taxon>
        <taxon>Lophotrochozoa</taxon>
        <taxon>Mollusca</taxon>
        <taxon>Bivalvia</taxon>
        <taxon>Autobranchia</taxon>
        <taxon>Pteriomorphia</taxon>
        <taxon>Ostreida</taxon>
        <taxon>Ostreoidea</taxon>
        <taxon>Ostreidae</taxon>
        <taxon>Magallana</taxon>
    </lineage>
</organism>
<evidence type="ECO:0000256" key="15">
    <source>
        <dbReference type="PROSITE-ProRule" id="PRU00352"/>
    </source>
</evidence>
<protein>
    <recommendedName>
        <fullName evidence="14">Semaphorin-2A</fullName>
    </recommendedName>
</protein>
<dbReference type="PANTHER" id="PTHR11036:SF79">
    <property type="entry name" value="SEMAPHORIN 5C, ISOFORM A"/>
    <property type="match status" value="1"/>
</dbReference>
<keyword evidence="11 17" id="KW-0472">Membrane</keyword>
<evidence type="ECO:0000256" key="12">
    <source>
        <dbReference type="ARBA" id="ARBA00023157"/>
    </source>
</evidence>
<dbReference type="GO" id="GO:0005576">
    <property type="term" value="C:extracellular region"/>
    <property type="evidence" value="ECO:0007669"/>
    <property type="project" value="UniProtKB-SubCell"/>
</dbReference>
<dbReference type="SUPFAM" id="SSF103575">
    <property type="entry name" value="Plexin repeat"/>
    <property type="match status" value="1"/>
</dbReference>
<feature type="chain" id="PRO_5036473345" description="Semaphorin-2A" evidence="18">
    <location>
        <begin position="24"/>
        <end position="1088"/>
    </location>
</feature>
<evidence type="ECO:0000256" key="16">
    <source>
        <dbReference type="SAM" id="MobiDB-lite"/>
    </source>
</evidence>
<dbReference type="SMART" id="SM00630">
    <property type="entry name" value="Sema"/>
    <property type="match status" value="1"/>
</dbReference>
<evidence type="ECO:0000256" key="1">
    <source>
        <dbReference type="ARBA" id="ARBA00004167"/>
    </source>
</evidence>
<dbReference type="InterPro" id="IPR016201">
    <property type="entry name" value="PSI"/>
</dbReference>
<evidence type="ECO:0000313" key="21">
    <source>
        <dbReference type="Proteomes" id="UP000005408"/>
    </source>
</evidence>
<evidence type="ECO:0000256" key="9">
    <source>
        <dbReference type="ARBA" id="ARBA00022902"/>
    </source>
</evidence>
<evidence type="ECO:0000259" key="19">
    <source>
        <dbReference type="PROSITE" id="PS51004"/>
    </source>
</evidence>
<name>A0A8W8N668_MAGGI</name>
<evidence type="ECO:0000256" key="6">
    <source>
        <dbReference type="ARBA" id="ARBA00022729"/>
    </source>
</evidence>
<dbReference type="GO" id="GO:0030335">
    <property type="term" value="P:positive regulation of cell migration"/>
    <property type="evidence" value="ECO:0007669"/>
    <property type="project" value="TreeGrafter"/>
</dbReference>
<dbReference type="FunFam" id="2.20.100.10:FF:000007">
    <property type="entry name" value="Thrombospondin 1"/>
    <property type="match status" value="1"/>
</dbReference>
<keyword evidence="6 18" id="KW-0732">Signal</keyword>
<dbReference type="PROSITE" id="PS51004">
    <property type="entry name" value="SEMA"/>
    <property type="match status" value="1"/>
</dbReference>
<dbReference type="OMA" id="ERYCRND"/>
<evidence type="ECO:0000256" key="5">
    <source>
        <dbReference type="ARBA" id="ARBA00022692"/>
    </source>
</evidence>
<dbReference type="AlphaFoldDB" id="A0A8W8N668"/>
<dbReference type="Gene3D" id="2.130.10.10">
    <property type="entry name" value="YVTN repeat-like/Quinoprotein amine dehydrogenase"/>
    <property type="match status" value="1"/>
</dbReference>
<evidence type="ECO:0000256" key="17">
    <source>
        <dbReference type="SAM" id="Phobius"/>
    </source>
</evidence>
<keyword evidence="12" id="KW-1015">Disulfide bond</keyword>
<proteinExistence type="predicted"/>
<feature type="transmembrane region" description="Helical" evidence="17">
    <location>
        <begin position="974"/>
        <end position="999"/>
    </location>
</feature>
<keyword evidence="10 17" id="KW-1133">Transmembrane helix</keyword>
<dbReference type="SUPFAM" id="SSF82895">
    <property type="entry name" value="TSP-1 type 1 repeat"/>
    <property type="match status" value="6"/>
</dbReference>
<evidence type="ECO:0000256" key="10">
    <source>
        <dbReference type="ARBA" id="ARBA00022989"/>
    </source>
</evidence>
<dbReference type="OrthoDB" id="9988752at2759"/>
<dbReference type="GO" id="GO:0071526">
    <property type="term" value="P:semaphorin-plexin signaling pathway"/>
    <property type="evidence" value="ECO:0007669"/>
    <property type="project" value="TreeGrafter"/>
</dbReference>
<dbReference type="PANTHER" id="PTHR11036">
    <property type="entry name" value="SEMAPHORIN"/>
    <property type="match status" value="1"/>
</dbReference>
<comment type="caution">
    <text evidence="15">Lacks conserved residue(s) required for the propagation of feature annotation.</text>
</comment>
<reference evidence="20" key="1">
    <citation type="submission" date="2022-08" db="UniProtKB">
        <authorList>
            <consortium name="EnsemblMetazoa"/>
        </authorList>
    </citation>
    <scope>IDENTIFICATION</scope>
    <source>
        <strain evidence="20">05x7-T-G4-1.051#20</strain>
    </source>
</reference>
<evidence type="ECO:0000313" key="20">
    <source>
        <dbReference type="EnsemblMetazoa" id="G4515.1:cds"/>
    </source>
</evidence>
<feature type="compositionally biased region" description="Polar residues" evidence="16">
    <location>
        <begin position="619"/>
        <end position="630"/>
    </location>
</feature>
<dbReference type="GO" id="GO:0007411">
    <property type="term" value="P:axon guidance"/>
    <property type="evidence" value="ECO:0007669"/>
    <property type="project" value="TreeGrafter"/>
</dbReference>
<dbReference type="Pfam" id="PF01403">
    <property type="entry name" value="Sema"/>
    <property type="match status" value="1"/>
</dbReference>
<evidence type="ECO:0000256" key="11">
    <source>
        <dbReference type="ARBA" id="ARBA00023136"/>
    </source>
</evidence>
<evidence type="ECO:0000256" key="4">
    <source>
        <dbReference type="ARBA" id="ARBA00022525"/>
    </source>
</evidence>
<dbReference type="Pfam" id="PF00090">
    <property type="entry name" value="TSP_1"/>
    <property type="match status" value="5"/>
</dbReference>
<dbReference type="InterPro" id="IPR057563">
    <property type="entry name" value="Sema5A/B-like_TSP-1"/>
</dbReference>
<feature type="compositionally biased region" description="Polar residues" evidence="16">
    <location>
        <begin position="365"/>
        <end position="377"/>
    </location>
</feature>
<keyword evidence="21" id="KW-1185">Reference proteome</keyword>
<dbReference type="EnsemblMetazoa" id="G4515.1">
    <property type="protein sequence ID" value="G4515.1:cds"/>
    <property type="gene ID" value="G4515"/>
</dbReference>
<feature type="signal peptide" evidence="18">
    <location>
        <begin position="1"/>
        <end position="23"/>
    </location>
</feature>
<keyword evidence="4" id="KW-0964">Secreted</keyword>
<dbReference type="InterPro" id="IPR027231">
    <property type="entry name" value="Semaphorin"/>
</dbReference>
<dbReference type="GO" id="GO:0030215">
    <property type="term" value="F:semaphorin receptor binding"/>
    <property type="evidence" value="ECO:0007669"/>
    <property type="project" value="InterPro"/>
</dbReference>
<evidence type="ECO:0000256" key="7">
    <source>
        <dbReference type="ARBA" id="ARBA00022737"/>
    </source>
</evidence>
<dbReference type="FunFam" id="2.20.100.10:FF:000001">
    <property type="entry name" value="semaphorin-5A isoform X1"/>
    <property type="match status" value="2"/>
</dbReference>
<dbReference type="InterPro" id="IPR036383">
    <property type="entry name" value="TSP1_rpt_sf"/>
</dbReference>
<dbReference type="Gene3D" id="2.20.100.10">
    <property type="entry name" value="Thrombospondin type-1 (TSP1) repeat"/>
    <property type="match status" value="5"/>
</dbReference>
<dbReference type="SUPFAM" id="SSF101912">
    <property type="entry name" value="Sema domain"/>
    <property type="match status" value="1"/>
</dbReference>
<evidence type="ECO:0000256" key="8">
    <source>
        <dbReference type="ARBA" id="ARBA00022782"/>
    </source>
</evidence>
<keyword evidence="9" id="KW-0524">Neurogenesis</keyword>
<comment type="subcellular location">
    <subcellularLocation>
        <location evidence="1">Membrane</location>
        <topology evidence="1">Single-pass membrane protein</topology>
    </subcellularLocation>
    <subcellularLocation>
        <location evidence="2">Secreted</location>
    </subcellularLocation>
</comment>
<feature type="region of interest" description="Disordered" evidence="16">
    <location>
        <begin position="358"/>
        <end position="383"/>
    </location>
</feature>
<evidence type="ECO:0000256" key="2">
    <source>
        <dbReference type="ARBA" id="ARBA00004613"/>
    </source>
</evidence>
<dbReference type="Pfam" id="PF23260">
    <property type="entry name" value="TSP1_2"/>
    <property type="match status" value="1"/>
</dbReference>
<dbReference type="InterPro" id="IPR000884">
    <property type="entry name" value="TSP1_rpt"/>
</dbReference>
<dbReference type="PRINTS" id="PR01705">
    <property type="entry name" value="TSP1REPEAT"/>
</dbReference>
<dbReference type="FunFam" id="2.130.10.10:FF:000369">
    <property type="entry name" value="semaphorin-2A isoform X1"/>
    <property type="match status" value="1"/>
</dbReference>